<sequence>MSLSPPKRIKAHCLDCVETRQEVKECTGKLLFEDRLYYLHSYRMGTNLKRKGIGNQKPSLKGLEFYRKQRTHDMVLASKNDSEALV</sequence>
<dbReference type="Proteomes" id="UP000032309">
    <property type="component" value="Unassembled WGS sequence"/>
</dbReference>
<dbReference type="EMBL" id="BAFN01000001">
    <property type="protein sequence ID" value="GAN35145.1"/>
    <property type="molecule type" value="Genomic_DNA"/>
</dbReference>
<accession>A0ABQ0K360</accession>
<proteinExistence type="predicted"/>
<evidence type="ECO:0000313" key="2">
    <source>
        <dbReference type="Proteomes" id="UP000032309"/>
    </source>
</evidence>
<comment type="caution">
    <text evidence="1">The sequence shown here is derived from an EMBL/GenBank/DDBJ whole genome shotgun (WGS) entry which is preliminary data.</text>
</comment>
<name>A0ABQ0K360_9BACT</name>
<evidence type="ECO:0000313" key="1">
    <source>
        <dbReference type="EMBL" id="GAN35145.1"/>
    </source>
</evidence>
<protein>
    <submittedName>
        <fullName evidence="1">Dehydrogenase domain of multifunctional non-ribosomal peptide synthetases and related enzymes</fullName>
    </submittedName>
</protein>
<gene>
    <name evidence="1" type="ORF">BROSI_A3691</name>
</gene>
<keyword evidence="2" id="KW-1185">Reference proteome</keyword>
<reference evidence="2" key="1">
    <citation type="journal article" date="2015" name="Genome Announc.">
        <title>Draft Genome Sequence of an Anaerobic Ammonium-Oxidizing Bacterium, "Candidatus Brocadia sinica".</title>
        <authorList>
            <person name="Oshiki M."/>
            <person name="Shinyako-Hata K."/>
            <person name="Satoh H."/>
            <person name="Okabe S."/>
        </authorList>
    </citation>
    <scope>NUCLEOTIDE SEQUENCE [LARGE SCALE GENOMIC DNA]</scope>
    <source>
        <strain evidence="2">JPN1</strain>
    </source>
</reference>
<organism evidence="1 2">
    <name type="scientific">Candidatus Brocadia sinica JPN1</name>
    <dbReference type="NCBI Taxonomy" id="1197129"/>
    <lineage>
        <taxon>Bacteria</taxon>
        <taxon>Pseudomonadati</taxon>
        <taxon>Planctomycetota</taxon>
        <taxon>Candidatus Brocadiia</taxon>
        <taxon>Candidatus Brocadiales</taxon>
        <taxon>Candidatus Brocadiaceae</taxon>
        <taxon>Candidatus Brocadia</taxon>
    </lineage>
</organism>